<keyword evidence="5" id="KW-1185">Reference proteome</keyword>
<dbReference type="InterPro" id="IPR000192">
    <property type="entry name" value="Aminotrans_V_dom"/>
</dbReference>
<keyword evidence="2" id="KW-0663">Pyridoxal phosphate</keyword>
<dbReference type="InterPro" id="IPR015421">
    <property type="entry name" value="PyrdxlP-dep_Trfase_major"/>
</dbReference>
<dbReference type="InterPro" id="IPR015424">
    <property type="entry name" value="PyrdxlP-dep_Trfase"/>
</dbReference>
<dbReference type="Gene3D" id="3.40.640.10">
    <property type="entry name" value="Type I PLP-dependent aspartate aminotransferase-like (Major domain)"/>
    <property type="match status" value="1"/>
</dbReference>
<gene>
    <name evidence="4" type="ORF">MKW35_17630</name>
</gene>
<comment type="caution">
    <text evidence="4">The sequence shown here is derived from an EMBL/GenBank/DDBJ whole genome shotgun (WGS) entry which is preliminary data.</text>
</comment>
<evidence type="ECO:0000256" key="2">
    <source>
        <dbReference type="ARBA" id="ARBA00022898"/>
    </source>
</evidence>
<feature type="domain" description="Aminotransferase class V" evidence="3">
    <location>
        <begin position="1"/>
        <end position="63"/>
    </location>
</feature>
<dbReference type="EMBL" id="JAKVQD010000372">
    <property type="protein sequence ID" value="MCH4554445.1"/>
    <property type="molecule type" value="Genomic_DNA"/>
</dbReference>
<accession>A0ABS9RNC0</accession>
<reference evidence="4" key="1">
    <citation type="submission" date="2022-02" db="EMBL/GenBank/DDBJ databases">
        <title>Aestuariibaculum sp., a marine bacterium isolated from sediment in Guangxi.</title>
        <authorList>
            <person name="Ying J."/>
        </authorList>
    </citation>
    <scope>NUCLEOTIDE SEQUENCE</scope>
    <source>
        <strain evidence="4">L182</strain>
    </source>
</reference>
<dbReference type="Proteomes" id="UP001156141">
    <property type="component" value="Unassembled WGS sequence"/>
</dbReference>
<dbReference type="SUPFAM" id="SSF53383">
    <property type="entry name" value="PLP-dependent transferases"/>
    <property type="match status" value="1"/>
</dbReference>
<evidence type="ECO:0000313" key="5">
    <source>
        <dbReference type="Proteomes" id="UP001156141"/>
    </source>
</evidence>
<organism evidence="4 5">
    <name type="scientific">Aestuariibaculum lutulentum</name>
    <dbReference type="NCBI Taxonomy" id="2920935"/>
    <lineage>
        <taxon>Bacteria</taxon>
        <taxon>Pseudomonadati</taxon>
        <taxon>Bacteroidota</taxon>
        <taxon>Flavobacteriia</taxon>
        <taxon>Flavobacteriales</taxon>
        <taxon>Flavobacteriaceae</taxon>
    </lineage>
</organism>
<evidence type="ECO:0000259" key="3">
    <source>
        <dbReference type="Pfam" id="PF00266"/>
    </source>
</evidence>
<proteinExistence type="predicted"/>
<dbReference type="Pfam" id="PF00266">
    <property type="entry name" value="Aminotran_5"/>
    <property type="match status" value="1"/>
</dbReference>
<dbReference type="PANTHER" id="PTHR11773:SF1">
    <property type="entry name" value="GLYCINE DEHYDROGENASE (DECARBOXYLATING), MITOCHONDRIAL"/>
    <property type="match status" value="1"/>
</dbReference>
<keyword evidence="4" id="KW-0808">Transferase</keyword>
<comment type="function">
    <text evidence="1">The glycine cleavage system catalyzes the degradation of glycine. The P protein binds the alpha-amino group of glycine through its pyridoxal phosphate cofactor; CO(2) is released and the remaining methylamine moiety is then transferred to the lipoamide cofactor of the H protein.</text>
</comment>
<feature type="non-terminal residue" evidence="4">
    <location>
        <position position="78"/>
    </location>
</feature>
<feature type="non-terminal residue" evidence="4">
    <location>
        <position position="1"/>
    </location>
</feature>
<evidence type="ECO:0000313" key="4">
    <source>
        <dbReference type="EMBL" id="MCH4554445.1"/>
    </source>
</evidence>
<protein>
    <submittedName>
        <fullName evidence="4">Aminotransferase class V-fold PLP-dependent enzyme</fullName>
    </submittedName>
</protein>
<dbReference type="PANTHER" id="PTHR11773">
    <property type="entry name" value="GLYCINE DEHYDROGENASE, DECARBOXYLATING"/>
    <property type="match status" value="1"/>
</dbReference>
<name>A0ABS9RNC0_9FLAO</name>
<evidence type="ECO:0000256" key="1">
    <source>
        <dbReference type="ARBA" id="ARBA00003788"/>
    </source>
</evidence>
<sequence>TVEDIPATPDGRVDTAALEARLGPDVAAVMITNPNTCGLFERDLKRISDAVHAAGGYVYCDGANFNAIVGKVRPGDLG</sequence>
<dbReference type="GO" id="GO:0008483">
    <property type="term" value="F:transaminase activity"/>
    <property type="evidence" value="ECO:0007669"/>
    <property type="project" value="UniProtKB-KW"/>
</dbReference>
<dbReference type="InterPro" id="IPR020581">
    <property type="entry name" value="GDC_P"/>
</dbReference>
<keyword evidence="4" id="KW-0032">Aminotransferase</keyword>